<keyword evidence="2" id="KW-1185">Reference proteome</keyword>
<comment type="caution">
    <text evidence="1">The sequence shown here is derived from an EMBL/GenBank/DDBJ whole genome shotgun (WGS) entry which is preliminary data.</text>
</comment>
<gene>
    <name evidence="1" type="ORF">CCACVL1_19697</name>
</gene>
<reference evidence="1 2" key="1">
    <citation type="submission" date="2013-09" db="EMBL/GenBank/DDBJ databases">
        <title>Corchorus capsularis genome sequencing.</title>
        <authorList>
            <person name="Alam M."/>
            <person name="Haque M.S."/>
            <person name="Islam M.S."/>
            <person name="Emdad E.M."/>
            <person name="Islam M.M."/>
            <person name="Ahmed B."/>
            <person name="Halim A."/>
            <person name="Hossen Q.M.M."/>
            <person name="Hossain M.Z."/>
            <person name="Ahmed R."/>
            <person name="Khan M.M."/>
            <person name="Islam R."/>
            <person name="Rashid M.M."/>
            <person name="Khan S.A."/>
            <person name="Rahman M.S."/>
            <person name="Alam M."/>
        </authorList>
    </citation>
    <scope>NUCLEOTIDE SEQUENCE [LARGE SCALE GENOMIC DNA]</scope>
    <source>
        <strain evidence="2">cv. CVL-1</strain>
        <tissue evidence="1">Whole seedling</tissue>
    </source>
</reference>
<organism evidence="1 2">
    <name type="scientific">Corchorus capsularis</name>
    <name type="common">Jute</name>
    <dbReference type="NCBI Taxonomy" id="210143"/>
    <lineage>
        <taxon>Eukaryota</taxon>
        <taxon>Viridiplantae</taxon>
        <taxon>Streptophyta</taxon>
        <taxon>Embryophyta</taxon>
        <taxon>Tracheophyta</taxon>
        <taxon>Spermatophyta</taxon>
        <taxon>Magnoliopsida</taxon>
        <taxon>eudicotyledons</taxon>
        <taxon>Gunneridae</taxon>
        <taxon>Pentapetalae</taxon>
        <taxon>rosids</taxon>
        <taxon>malvids</taxon>
        <taxon>Malvales</taxon>
        <taxon>Malvaceae</taxon>
        <taxon>Grewioideae</taxon>
        <taxon>Apeibeae</taxon>
        <taxon>Corchorus</taxon>
    </lineage>
</organism>
<dbReference type="Proteomes" id="UP000188268">
    <property type="component" value="Unassembled WGS sequence"/>
</dbReference>
<sequence>MSALDRAAMLDTCPLPYVLTGCRRQPTTLLLLHYNPHMAVTSSYNNPLTSHHVSFDLSLDNPIMDDRL</sequence>
<evidence type="ECO:0000313" key="1">
    <source>
        <dbReference type="EMBL" id="OMO69004.1"/>
    </source>
</evidence>
<name>A0A1R3HFB6_COCAP</name>
<protein>
    <submittedName>
        <fullName evidence="1">Uncharacterized protein</fullName>
    </submittedName>
</protein>
<dbReference type="AlphaFoldDB" id="A0A1R3HFB6"/>
<dbReference type="Gramene" id="OMO69004">
    <property type="protein sequence ID" value="OMO69004"/>
    <property type="gene ID" value="CCACVL1_19697"/>
</dbReference>
<dbReference type="PROSITE" id="PS51257">
    <property type="entry name" value="PROKAR_LIPOPROTEIN"/>
    <property type="match status" value="1"/>
</dbReference>
<dbReference type="EMBL" id="AWWV01012118">
    <property type="protein sequence ID" value="OMO69004.1"/>
    <property type="molecule type" value="Genomic_DNA"/>
</dbReference>
<evidence type="ECO:0000313" key="2">
    <source>
        <dbReference type="Proteomes" id="UP000188268"/>
    </source>
</evidence>
<proteinExistence type="predicted"/>
<accession>A0A1R3HFB6</accession>